<keyword evidence="7" id="KW-1185">Reference proteome</keyword>
<protein>
    <submittedName>
        <fullName evidence="6">Transcriptional regulator</fullName>
    </submittedName>
</protein>
<dbReference type="GO" id="GO:0045892">
    <property type="term" value="P:negative regulation of DNA-templated transcription"/>
    <property type="evidence" value="ECO:0007669"/>
    <property type="project" value="TreeGrafter"/>
</dbReference>
<dbReference type="PROSITE" id="PS51077">
    <property type="entry name" value="HTH_ICLR"/>
    <property type="match status" value="1"/>
</dbReference>
<gene>
    <name evidence="6" type="ORF">GCM10007977_094590</name>
</gene>
<dbReference type="EMBL" id="BMPI01000077">
    <property type="protein sequence ID" value="GGM78180.1"/>
    <property type="molecule type" value="Genomic_DNA"/>
</dbReference>
<accession>A0A917UDD3</accession>
<dbReference type="InterPro" id="IPR005471">
    <property type="entry name" value="Tscrpt_reg_IclR_N"/>
</dbReference>
<dbReference type="PROSITE" id="PS51078">
    <property type="entry name" value="ICLR_ED"/>
    <property type="match status" value="1"/>
</dbReference>
<reference evidence="6" key="2">
    <citation type="submission" date="2020-09" db="EMBL/GenBank/DDBJ databases">
        <authorList>
            <person name="Sun Q."/>
            <person name="Ohkuma M."/>
        </authorList>
    </citation>
    <scope>NUCLEOTIDE SEQUENCE</scope>
    <source>
        <strain evidence="6">JCM 19831</strain>
    </source>
</reference>
<evidence type="ECO:0000256" key="1">
    <source>
        <dbReference type="ARBA" id="ARBA00023015"/>
    </source>
</evidence>
<evidence type="ECO:0000313" key="7">
    <source>
        <dbReference type="Proteomes" id="UP000642070"/>
    </source>
</evidence>
<dbReference type="AlphaFoldDB" id="A0A917UDD3"/>
<evidence type="ECO:0000313" key="6">
    <source>
        <dbReference type="EMBL" id="GGM78180.1"/>
    </source>
</evidence>
<dbReference type="InterPro" id="IPR050707">
    <property type="entry name" value="HTH_MetabolicPath_Reg"/>
</dbReference>
<dbReference type="Proteomes" id="UP000642070">
    <property type="component" value="Unassembled WGS sequence"/>
</dbReference>
<dbReference type="InterPro" id="IPR014757">
    <property type="entry name" value="Tscrpt_reg_IclR_C"/>
</dbReference>
<evidence type="ECO:0000259" key="4">
    <source>
        <dbReference type="PROSITE" id="PS51077"/>
    </source>
</evidence>
<feature type="domain" description="HTH iclR-type" evidence="4">
    <location>
        <begin position="6"/>
        <end position="76"/>
    </location>
</feature>
<dbReference type="InterPro" id="IPR036390">
    <property type="entry name" value="WH_DNA-bd_sf"/>
</dbReference>
<dbReference type="PANTHER" id="PTHR30136">
    <property type="entry name" value="HELIX-TURN-HELIX TRANSCRIPTIONAL REGULATOR, ICLR FAMILY"/>
    <property type="match status" value="1"/>
</dbReference>
<sequence length="240" mass="25649">MAVKGVQSLATGLRVLELVSRHQPVGASEVARLMGLHKSVVHRALITLGEEGWIRPFGEPPAVRWVVTGRALSVGSAFAAEAAAREQAHQLLRQLSAESGETVLLSVRDGDRLLVVDAVESTQPLKVTFPVGTSTTVDLETAAGEALLAGMADAEVVELLGEEAARAWFPRRADYVRRGYATQTHPASPLWAVATHLPVAPDGSAAVVVIAVPQHRCDRASLERLGERLVELARITRRTG</sequence>
<dbReference type="SUPFAM" id="SSF55781">
    <property type="entry name" value="GAF domain-like"/>
    <property type="match status" value="1"/>
</dbReference>
<dbReference type="PANTHER" id="PTHR30136:SF35">
    <property type="entry name" value="HTH-TYPE TRANSCRIPTIONAL REGULATOR RV1719"/>
    <property type="match status" value="1"/>
</dbReference>
<comment type="caution">
    <text evidence="6">The sequence shown here is derived from an EMBL/GenBank/DDBJ whole genome shotgun (WGS) entry which is preliminary data.</text>
</comment>
<organism evidence="6 7">
    <name type="scientific">Dactylosporangium sucinum</name>
    <dbReference type="NCBI Taxonomy" id="1424081"/>
    <lineage>
        <taxon>Bacteria</taxon>
        <taxon>Bacillati</taxon>
        <taxon>Actinomycetota</taxon>
        <taxon>Actinomycetes</taxon>
        <taxon>Micromonosporales</taxon>
        <taxon>Micromonosporaceae</taxon>
        <taxon>Dactylosporangium</taxon>
    </lineage>
</organism>
<dbReference type="Gene3D" id="1.10.10.10">
    <property type="entry name" value="Winged helix-like DNA-binding domain superfamily/Winged helix DNA-binding domain"/>
    <property type="match status" value="1"/>
</dbReference>
<feature type="domain" description="IclR-ED" evidence="5">
    <location>
        <begin position="70"/>
        <end position="240"/>
    </location>
</feature>
<keyword evidence="2" id="KW-0238">DNA-binding</keyword>
<dbReference type="GO" id="GO:0003677">
    <property type="term" value="F:DNA binding"/>
    <property type="evidence" value="ECO:0007669"/>
    <property type="project" value="UniProtKB-KW"/>
</dbReference>
<keyword evidence="1" id="KW-0805">Transcription regulation</keyword>
<dbReference type="GO" id="GO:0003700">
    <property type="term" value="F:DNA-binding transcription factor activity"/>
    <property type="evidence" value="ECO:0007669"/>
    <property type="project" value="TreeGrafter"/>
</dbReference>
<dbReference type="Pfam" id="PF09339">
    <property type="entry name" value="HTH_IclR"/>
    <property type="match status" value="1"/>
</dbReference>
<dbReference type="RefSeq" id="WP_190256623.1">
    <property type="nucleotide sequence ID" value="NZ_BMPI01000077.1"/>
</dbReference>
<dbReference type="InterPro" id="IPR036388">
    <property type="entry name" value="WH-like_DNA-bd_sf"/>
</dbReference>
<dbReference type="SMART" id="SM00346">
    <property type="entry name" value="HTH_ICLR"/>
    <property type="match status" value="1"/>
</dbReference>
<evidence type="ECO:0000256" key="2">
    <source>
        <dbReference type="ARBA" id="ARBA00023125"/>
    </source>
</evidence>
<evidence type="ECO:0000256" key="3">
    <source>
        <dbReference type="ARBA" id="ARBA00023163"/>
    </source>
</evidence>
<evidence type="ECO:0000259" key="5">
    <source>
        <dbReference type="PROSITE" id="PS51078"/>
    </source>
</evidence>
<keyword evidence="3" id="KW-0804">Transcription</keyword>
<dbReference type="SUPFAM" id="SSF46785">
    <property type="entry name" value="Winged helix' DNA-binding domain"/>
    <property type="match status" value="1"/>
</dbReference>
<name>A0A917UDD3_9ACTN</name>
<dbReference type="Gene3D" id="3.30.450.40">
    <property type="match status" value="1"/>
</dbReference>
<proteinExistence type="predicted"/>
<dbReference type="InterPro" id="IPR029016">
    <property type="entry name" value="GAF-like_dom_sf"/>
</dbReference>
<reference evidence="6" key="1">
    <citation type="journal article" date="2014" name="Int. J. Syst. Evol. Microbiol.">
        <title>Complete genome sequence of Corynebacterium casei LMG S-19264T (=DSM 44701T), isolated from a smear-ripened cheese.</title>
        <authorList>
            <consortium name="US DOE Joint Genome Institute (JGI-PGF)"/>
            <person name="Walter F."/>
            <person name="Albersmeier A."/>
            <person name="Kalinowski J."/>
            <person name="Ruckert C."/>
        </authorList>
    </citation>
    <scope>NUCLEOTIDE SEQUENCE</scope>
    <source>
        <strain evidence="6">JCM 19831</strain>
    </source>
</reference>
<dbReference type="Pfam" id="PF01614">
    <property type="entry name" value="IclR_C"/>
    <property type="match status" value="1"/>
</dbReference>